<evidence type="ECO:0000256" key="1">
    <source>
        <dbReference type="SAM" id="MobiDB-lite"/>
    </source>
</evidence>
<gene>
    <name evidence="2" type="ORF">MUK42_22726</name>
</gene>
<evidence type="ECO:0000313" key="2">
    <source>
        <dbReference type="EMBL" id="URE25115.1"/>
    </source>
</evidence>
<sequence length="751" mass="83732">MADMLAPHVDVLAPPSDRHVKKKMIDQSTPLFHVEDTILYGSTACADVYSESGSASLSSLVSRVERRRRGDERLFRMDSQSIGRSGYGFEKDGFSTDEQRRVMRGDPAILCRFRKPMEISGRLTFAVIRIGAARLKNQLSPHQYNKLRGIAERTKVGMVSSAVARASECLAKDEDRARWKLLTQGIRYSCRGLYTDDGLSVAIPRRPKVGAMETLKLSLGICGILSSSPRDGGLQNFQRKEAKSEVAQWDGYPGGIIEEYLKSSGSNRAIQSEGHTWADSEIGLNKGRGMVGVRATINAIQIEKRNNLGITSFGRLTKAIQLAVAKLVLEGLARGKRMRRDTLEEYAIIVFGRGESGIRTMVHLFVKRWYPRAEAVSSIAKGVNIIEVAKALRCVGGVHTWRYRDSRDVIGDDMMRATRSSKSVNNTAARRAMDSSGECHECCIEWKPWTSTYGAMPMGKKFGCKYRESHVGLDHAWNCLSSHSQGSGKSEDKADGVNLRMMALAIHGVAICLSIDQVLGGWSKRREAMASQEDSATQDRATMRGGESTDHEEGISAMGIVVSWYAEAGLRSHQSLALIEESAWSQNLKKRRRENRKTVKDLVDAECMTKDRSRRCACFVPLLLGELTPSWSDNFLHSKFKGNEKANHSSNDLMQYNLEEAAKSTEVMRAYLGKTTKWKKIRWANFAEEGHEKFKGCGDAHFVTCDPTRVTAWRIKVRRLNNNKGALRGEKIEDPTKKRSCGVVKKGRATE</sequence>
<dbReference type="Proteomes" id="UP001055439">
    <property type="component" value="Chromosome 8"/>
</dbReference>
<dbReference type="OrthoDB" id="10679046at2759"/>
<evidence type="ECO:0000313" key="3">
    <source>
        <dbReference type="Proteomes" id="UP001055439"/>
    </source>
</evidence>
<protein>
    <submittedName>
        <fullName evidence="2">Uncharacterized protein</fullName>
    </submittedName>
</protein>
<name>A0A9E7KRY2_9LILI</name>
<dbReference type="AlphaFoldDB" id="A0A9E7KRY2"/>
<keyword evidence="3" id="KW-1185">Reference proteome</keyword>
<organism evidence="2 3">
    <name type="scientific">Musa troglodytarum</name>
    <name type="common">fe'i banana</name>
    <dbReference type="NCBI Taxonomy" id="320322"/>
    <lineage>
        <taxon>Eukaryota</taxon>
        <taxon>Viridiplantae</taxon>
        <taxon>Streptophyta</taxon>
        <taxon>Embryophyta</taxon>
        <taxon>Tracheophyta</taxon>
        <taxon>Spermatophyta</taxon>
        <taxon>Magnoliopsida</taxon>
        <taxon>Liliopsida</taxon>
        <taxon>Zingiberales</taxon>
        <taxon>Musaceae</taxon>
        <taxon>Musa</taxon>
    </lineage>
</organism>
<accession>A0A9E7KRY2</accession>
<dbReference type="EMBL" id="CP097510">
    <property type="protein sequence ID" value="URE25115.1"/>
    <property type="molecule type" value="Genomic_DNA"/>
</dbReference>
<feature type="region of interest" description="Disordered" evidence="1">
    <location>
        <begin position="529"/>
        <end position="552"/>
    </location>
</feature>
<reference evidence="2" key="1">
    <citation type="submission" date="2022-05" db="EMBL/GenBank/DDBJ databases">
        <title>The Musa troglodytarum L. genome provides insights into the mechanism of non-climacteric behaviour and enrichment of carotenoids.</title>
        <authorList>
            <person name="Wang J."/>
        </authorList>
    </citation>
    <scope>NUCLEOTIDE SEQUENCE</scope>
    <source>
        <tissue evidence="2">Leaf</tissue>
    </source>
</reference>
<proteinExistence type="predicted"/>